<keyword evidence="5" id="KW-0804">Transcription</keyword>
<keyword evidence="10" id="KW-1185">Reference proteome</keyword>
<dbReference type="EMBL" id="KN847332">
    <property type="protein sequence ID" value="KIW48238.1"/>
    <property type="molecule type" value="Genomic_DNA"/>
</dbReference>
<dbReference type="CDD" id="cd00067">
    <property type="entry name" value="GAL4"/>
    <property type="match status" value="1"/>
</dbReference>
<organism evidence="9 10">
    <name type="scientific">Exophiala oligosperma</name>
    <dbReference type="NCBI Taxonomy" id="215243"/>
    <lineage>
        <taxon>Eukaryota</taxon>
        <taxon>Fungi</taxon>
        <taxon>Dikarya</taxon>
        <taxon>Ascomycota</taxon>
        <taxon>Pezizomycotina</taxon>
        <taxon>Eurotiomycetes</taxon>
        <taxon>Chaetothyriomycetidae</taxon>
        <taxon>Chaetothyriales</taxon>
        <taxon>Herpotrichiellaceae</taxon>
        <taxon>Exophiala</taxon>
    </lineage>
</organism>
<dbReference type="GO" id="GO:0005634">
    <property type="term" value="C:nucleus"/>
    <property type="evidence" value="ECO:0007669"/>
    <property type="project" value="UniProtKB-SubCell"/>
</dbReference>
<dbReference type="VEuPathDB" id="FungiDB:PV06_00846"/>
<dbReference type="InterPro" id="IPR050613">
    <property type="entry name" value="Sec_Metabolite_Reg"/>
</dbReference>
<accession>A0A0D2DYR9</accession>
<evidence type="ECO:0000256" key="6">
    <source>
        <dbReference type="ARBA" id="ARBA00023242"/>
    </source>
</evidence>
<name>A0A0D2DYR9_9EURO</name>
<reference evidence="9 10" key="1">
    <citation type="submission" date="2015-01" db="EMBL/GenBank/DDBJ databases">
        <title>The Genome Sequence of Exophiala oligosperma CBS72588.</title>
        <authorList>
            <consortium name="The Broad Institute Genomics Platform"/>
            <person name="Cuomo C."/>
            <person name="de Hoog S."/>
            <person name="Gorbushina A."/>
            <person name="Stielow B."/>
            <person name="Teixiera M."/>
            <person name="Abouelleil A."/>
            <person name="Chapman S.B."/>
            <person name="Priest M."/>
            <person name="Young S.K."/>
            <person name="Wortman J."/>
            <person name="Nusbaum C."/>
            <person name="Birren B."/>
        </authorList>
    </citation>
    <scope>NUCLEOTIDE SEQUENCE [LARGE SCALE GENOMIC DNA]</scope>
    <source>
        <strain evidence="9 10">CBS 72588</strain>
    </source>
</reference>
<evidence type="ECO:0000256" key="7">
    <source>
        <dbReference type="SAM" id="MobiDB-lite"/>
    </source>
</evidence>
<dbReference type="GO" id="GO:0006351">
    <property type="term" value="P:DNA-templated transcription"/>
    <property type="evidence" value="ECO:0007669"/>
    <property type="project" value="InterPro"/>
</dbReference>
<sequence>MPDPVSCQSCRTKKLKVITNQNVVHKNKLTVFECNRVQPCSNCSARGISCHFLVPPWNNPDKNSNLTTLSNTPLLDRIEKLEAQLLQHELEARYSSGDYHLDKRQMFTPERGTPSSVHQLRDAELRLLENVATREDSVLHMLSNELSFRIRSVPDILKPTQVSGYDQRNERIITFPDYKTAAMLFQYHEAAGDLFVRILHIPTMRSLMKTLYLKLQQGDPIPIGQAALLLSILALAAFFYEPPDGPQPSTNTQDFLQLSKVFSKGALDILDYSRRNTSGTLEDVQAYIFMTVVTIHLDGFSARGRFLATSAATMARDLGLHRLDADWGSSSSKETSIRDLIDREVKRRVFWFITSTDWLWSTVSGPQEGTYFTHPNHINVKLPKDCDDDEVVLGESTSPTSETRPTGMTYMLERIRLAHLCRELADSVPLDSSKLEAMPYEQVINLDKKLVHFISTLPFFFRIDADCRHRAKTLETLYPNIPILRYCITRAAHSRRCKLHHRFLVRQSSDVRYAYSRQACLESARAVIQSHRYLAEDGMPWIKAARMGIAVHYVHLALVVLVMDLCFNRDQVDEQEIRAEVKATLQMFEDAKHVSPLLGRFLKSICGVTSKHKVYPQEECGTTSSSNETLRNPTYDGGNLNPLGDDGLLPTSQLDLSRADTDGTGLEFPPSFDEFWDSTMHQGGPDFDLSAWSNLFSSLDSQML</sequence>
<evidence type="ECO:0000313" key="10">
    <source>
        <dbReference type="Proteomes" id="UP000053342"/>
    </source>
</evidence>
<dbReference type="OrthoDB" id="3014581at2759"/>
<dbReference type="AlphaFoldDB" id="A0A0D2DYR9"/>
<dbReference type="GO" id="GO:0003677">
    <property type="term" value="F:DNA binding"/>
    <property type="evidence" value="ECO:0007669"/>
    <property type="project" value="UniProtKB-KW"/>
</dbReference>
<dbReference type="InterPro" id="IPR036864">
    <property type="entry name" value="Zn2-C6_fun-type_DNA-bd_sf"/>
</dbReference>
<dbReference type="Pfam" id="PF04082">
    <property type="entry name" value="Fungal_trans"/>
    <property type="match status" value="1"/>
</dbReference>
<evidence type="ECO:0000256" key="4">
    <source>
        <dbReference type="ARBA" id="ARBA00023125"/>
    </source>
</evidence>
<dbReference type="GO" id="GO:0008270">
    <property type="term" value="F:zinc ion binding"/>
    <property type="evidence" value="ECO:0007669"/>
    <property type="project" value="InterPro"/>
</dbReference>
<dbReference type="RefSeq" id="XP_016268454.1">
    <property type="nucleotide sequence ID" value="XM_016401401.1"/>
</dbReference>
<evidence type="ECO:0000256" key="2">
    <source>
        <dbReference type="ARBA" id="ARBA00022723"/>
    </source>
</evidence>
<feature type="domain" description="Xylanolytic transcriptional activator regulatory" evidence="8">
    <location>
        <begin position="198"/>
        <end position="426"/>
    </location>
</feature>
<dbReference type="GeneID" id="27352920"/>
<comment type="subcellular location">
    <subcellularLocation>
        <location evidence="1">Nucleus</location>
    </subcellularLocation>
</comment>
<evidence type="ECO:0000256" key="1">
    <source>
        <dbReference type="ARBA" id="ARBA00004123"/>
    </source>
</evidence>
<keyword evidence="4" id="KW-0238">DNA-binding</keyword>
<evidence type="ECO:0000313" key="9">
    <source>
        <dbReference type="EMBL" id="KIW48238.1"/>
    </source>
</evidence>
<proteinExistence type="predicted"/>
<dbReference type="InterPro" id="IPR001138">
    <property type="entry name" value="Zn2Cys6_DnaBD"/>
</dbReference>
<dbReference type="STRING" id="215243.A0A0D2DYR9"/>
<dbReference type="CDD" id="cd12148">
    <property type="entry name" value="fungal_TF_MHR"/>
    <property type="match status" value="1"/>
</dbReference>
<feature type="compositionally biased region" description="Polar residues" evidence="7">
    <location>
        <begin position="620"/>
        <end position="632"/>
    </location>
</feature>
<evidence type="ECO:0000256" key="3">
    <source>
        <dbReference type="ARBA" id="ARBA00023015"/>
    </source>
</evidence>
<keyword evidence="6" id="KW-0539">Nucleus</keyword>
<dbReference type="PANTHER" id="PTHR31001">
    <property type="entry name" value="UNCHARACTERIZED TRANSCRIPTIONAL REGULATORY PROTEIN"/>
    <property type="match status" value="1"/>
</dbReference>
<gene>
    <name evidence="9" type="ORF">PV06_00846</name>
</gene>
<dbReference type="PANTHER" id="PTHR31001:SF90">
    <property type="entry name" value="CENTROMERE DNA-BINDING PROTEIN COMPLEX CBF3 SUBUNIT B"/>
    <property type="match status" value="1"/>
</dbReference>
<evidence type="ECO:0000256" key="5">
    <source>
        <dbReference type="ARBA" id="ARBA00023163"/>
    </source>
</evidence>
<protein>
    <recommendedName>
        <fullName evidence="8">Xylanolytic transcriptional activator regulatory domain-containing protein</fullName>
    </recommendedName>
</protein>
<dbReference type="GO" id="GO:0000981">
    <property type="term" value="F:DNA-binding transcription factor activity, RNA polymerase II-specific"/>
    <property type="evidence" value="ECO:0007669"/>
    <property type="project" value="InterPro"/>
</dbReference>
<feature type="region of interest" description="Disordered" evidence="7">
    <location>
        <begin position="618"/>
        <end position="643"/>
    </location>
</feature>
<keyword evidence="3" id="KW-0805">Transcription regulation</keyword>
<dbReference type="InterPro" id="IPR007219">
    <property type="entry name" value="XnlR_reg_dom"/>
</dbReference>
<dbReference type="Proteomes" id="UP000053342">
    <property type="component" value="Unassembled WGS sequence"/>
</dbReference>
<keyword evidence="2" id="KW-0479">Metal-binding</keyword>
<dbReference type="Gene3D" id="4.10.240.10">
    <property type="entry name" value="Zn(2)-C6 fungal-type DNA-binding domain"/>
    <property type="match status" value="1"/>
</dbReference>
<evidence type="ECO:0000259" key="8">
    <source>
        <dbReference type="Pfam" id="PF04082"/>
    </source>
</evidence>